<protein>
    <submittedName>
        <fullName evidence="1">Uncharacterized protein</fullName>
    </submittedName>
</protein>
<dbReference type="OrthoDB" id="3253180at2"/>
<dbReference type="Pfam" id="PF21853">
    <property type="entry name" value="DUF6912"/>
    <property type="match status" value="1"/>
</dbReference>
<accession>A0A3P1SD81</accession>
<dbReference type="RefSeq" id="WP_124871111.1">
    <property type="nucleotide sequence ID" value="NZ_RQZF01000008.1"/>
</dbReference>
<evidence type="ECO:0000313" key="1">
    <source>
        <dbReference type="EMBL" id="RRC94974.1"/>
    </source>
</evidence>
<dbReference type="EMBL" id="RQZF01000008">
    <property type="protein sequence ID" value="RRC94974.1"/>
    <property type="molecule type" value="Genomic_DNA"/>
</dbReference>
<dbReference type="InterPro" id="IPR054206">
    <property type="entry name" value="DUF6912"/>
</dbReference>
<name>A0A3P1SD81_9ACTO</name>
<gene>
    <name evidence="1" type="ORF">EII11_07780</name>
</gene>
<reference evidence="1 2" key="1">
    <citation type="submission" date="2018-11" db="EMBL/GenBank/DDBJ databases">
        <title>Genomes From Bacteria Associated with the Canine Oral Cavity: a Test Case for Automated Genome-Based Taxonomic Assignment.</title>
        <authorList>
            <person name="Coil D.A."/>
            <person name="Jospin G."/>
            <person name="Darling A.E."/>
            <person name="Wallis C."/>
            <person name="Davis I.J."/>
            <person name="Harris S."/>
            <person name="Eisen J.A."/>
            <person name="Holcombe L.J."/>
            <person name="O'Flynn C."/>
        </authorList>
    </citation>
    <scope>NUCLEOTIDE SEQUENCE [LARGE SCALE GENOMIC DNA]</scope>
    <source>
        <strain evidence="1 2">OH770</strain>
    </source>
</reference>
<dbReference type="AlphaFoldDB" id="A0A3P1SD81"/>
<sequence>MRVYVPVLSHELTGEHPPVRTAWMALIPQGTHPEEAEVIEDDAQTEACLDGLTLLRDTSPQGALRRIVLAVDIPGRAPQTQEAGTDTIEPPTYAWADVAAILADGADAQDAVRAVIDADEQDAADNAVSELWDHALEWFDSSERLGLAASLA</sequence>
<comment type="caution">
    <text evidence="1">The sequence shown here is derived from an EMBL/GenBank/DDBJ whole genome shotgun (WGS) entry which is preliminary data.</text>
</comment>
<dbReference type="Proteomes" id="UP000280444">
    <property type="component" value="Unassembled WGS sequence"/>
</dbReference>
<evidence type="ECO:0000313" key="2">
    <source>
        <dbReference type="Proteomes" id="UP000280444"/>
    </source>
</evidence>
<organism evidence="1 2">
    <name type="scientific">Schaalia canis</name>
    <dbReference type="NCBI Taxonomy" id="100469"/>
    <lineage>
        <taxon>Bacteria</taxon>
        <taxon>Bacillati</taxon>
        <taxon>Actinomycetota</taxon>
        <taxon>Actinomycetes</taxon>
        <taxon>Actinomycetales</taxon>
        <taxon>Actinomycetaceae</taxon>
        <taxon>Schaalia</taxon>
    </lineage>
</organism>
<keyword evidence="2" id="KW-1185">Reference proteome</keyword>
<proteinExistence type="predicted"/>